<comment type="subcellular location">
    <subcellularLocation>
        <location evidence="1">Membrane</location>
        <topology evidence="1">Multi-pass membrane protein</topology>
    </subcellularLocation>
</comment>
<comment type="caution">
    <text evidence="7">The sequence shown here is derived from an EMBL/GenBank/DDBJ whole genome shotgun (WGS) entry which is preliminary data.</text>
</comment>
<evidence type="ECO:0000259" key="6">
    <source>
        <dbReference type="Pfam" id="PF14378"/>
    </source>
</evidence>
<dbReference type="InterPro" id="IPR052185">
    <property type="entry name" value="IPC_Synthase-Related"/>
</dbReference>
<keyword evidence="2 5" id="KW-0812">Transmembrane</keyword>
<dbReference type="SUPFAM" id="SSF48317">
    <property type="entry name" value="Acid phosphatase/Vanadium-dependent haloperoxidase"/>
    <property type="match status" value="1"/>
</dbReference>
<feature type="transmembrane region" description="Helical" evidence="5">
    <location>
        <begin position="132"/>
        <end position="153"/>
    </location>
</feature>
<name>A0A934NCQ1_9BACT</name>
<feature type="transmembrane region" description="Helical" evidence="5">
    <location>
        <begin position="73"/>
        <end position="90"/>
    </location>
</feature>
<dbReference type="Proteomes" id="UP000620075">
    <property type="component" value="Unassembled WGS sequence"/>
</dbReference>
<dbReference type="CDD" id="cd03386">
    <property type="entry name" value="PAP2_Aur1_like"/>
    <property type="match status" value="1"/>
</dbReference>
<feature type="transmembrane region" description="Helical" evidence="5">
    <location>
        <begin position="272"/>
        <end position="292"/>
    </location>
</feature>
<feature type="transmembrane region" description="Helical" evidence="5">
    <location>
        <begin position="223"/>
        <end position="242"/>
    </location>
</feature>
<dbReference type="InterPro" id="IPR036938">
    <property type="entry name" value="PAP2/HPO_sf"/>
</dbReference>
<gene>
    <name evidence="7" type="ORF">JF888_11120</name>
</gene>
<evidence type="ECO:0000256" key="5">
    <source>
        <dbReference type="SAM" id="Phobius"/>
    </source>
</evidence>
<dbReference type="InterPro" id="IPR026841">
    <property type="entry name" value="Aur1/Ipt1"/>
</dbReference>
<evidence type="ECO:0000313" key="7">
    <source>
        <dbReference type="EMBL" id="MBJ7603726.1"/>
    </source>
</evidence>
<feature type="transmembrane region" description="Helical" evidence="5">
    <location>
        <begin position="160"/>
        <end position="181"/>
    </location>
</feature>
<keyword evidence="3 5" id="KW-1133">Transmembrane helix</keyword>
<dbReference type="EMBL" id="JAEKNQ010000040">
    <property type="protein sequence ID" value="MBJ7603726.1"/>
    <property type="molecule type" value="Genomic_DNA"/>
</dbReference>
<reference evidence="7 8" key="1">
    <citation type="submission" date="2020-10" db="EMBL/GenBank/DDBJ databases">
        <title>Ca. Dormibacterota MAGs.</title>
        <authorList>
            <person name="Montgomery K."/>
        </authorList>
    </citation>
    <scope>NUCLEOTIDE SEQUENCE [LARGE SCALE GENOMIC DNA]</scope>
    <source>
        <strain evidence="7">SC8811_S16_3</strain>
    </source>
</reference>
<dbReference type="AlphaFoldDB" id="A0A934NCQ1"/>
<evidence type="ECO:0000256" key="2">
    <source>
        <dbReference type="ARBA" id="ARBA00022692"/>
    </source>
</evidence>
<protein>
    <submittedName>
        <fullName evidence="7">Phosphatase PAP2 family protein</fullName>
    </submittedName>
</protein>
<dbReference type="Gene3D" id="1.20.144.10">
    <property type="entry name" value="Phosphatidic acid phosphatase type 2/haloperoxidase"/>
    <property type="match status" value="1"/>
</dbReference>
<feature type="transmembrane region" description="Helical" evidence="5">
    <location>
        <begin position="49"/>
        <end position="66"/>
    </location>
</feature>
<evidence type="ECO:0000256" key="1">
    <source>
        <dbReference type="ARBA" id="ARBA00004141"/>
    </source>
</evidence>
<dbReference type="PANTHER" id="PTHR31310:SF7">
    <property type="entry name" value="PA-PHOSPHATASE RELATED-FAMILY PROTEIN DDB_G0268928"/>
    <property type="match status" value="1"/>
</dbReference>
<dbReference type="PANTHER" id="PTHR31310">
    <property type="match status" value="1"/>
</dbReference>
<feature type="transmembrane region" description="Helical" evidence="5">
    <location>
        <begin position="24"/>
        <end position="43"/>
    </location>
</feature>
<feature type="transmembrane region" description="Helical" evidence="5">
    <location>
        <begin position="247"/>
        <end position="266"/>
    </location>
</feature>
<evidence type="ECO:0000256" key="3">
    <source>
        <dbReference type="ARBA" id="ARBA00022989"/>
    </source>
</evidence>
<dbReference type="GO" id="GO:0016020">
    <property type="term" value="C:membrane"/>
    <property type="evidence" value="ECO:0007669"/>
    <property type="project" value="UniProtKB-SubCell"/>
</dbReference>
<evidence type="ECO:0000256" key="4">
    <source>
        <dbReference type="ARBA" id="ARBA00023136"/>
    </source>
</evidence>
<dbReference type="Pfam" id="PF14378">
    <property type="entry name" value="PAP2_3"/>
    <property type="match status" value="1"/>
</dbReference>
<evidence type="ECO:0000313" key="8">
    <source>
        <dbReference type="Proteomes" id="UP000620075"/>
    </source>
</evidence>
<organism evidence="7 8">
    <name type="scientific">Candidatus Dormiibacter inghamiae</name>
    <dbReference type="NCBI Taxonomy" id="3127013"/>
    <lineage>
        <taxon>Bacteria</taxon>
        <taxon>Bacillati</taxon>
        <taxon>Candidatus Dormiibacterota</taxon>
        <taxon>Candidatus Dormibacteria</taxon>
        <taxon>Candidatus Dormibacterales</taxon>
        <taxon>Candidatus Dormibacteraceae</taxon>
        <taxon>Candidatus Dormiibacter</taxon>
    </lineage>
</organism>
<dbReference type="RefSeq" id="WP_338180208.1">
    <property type="nucleotide sequence ID" value="NZ_JAEKNQ010000040.1"/>
</dbReference>
<sequence length="310" mass="34799">MPNPPSAPTADRFDASSLRRHPRLLLGGSVVYLGLIFGVMLWRGIDIEPQWVVLALLVIAAAMGRGKQFIFDFVPFLLLFLLYEVMRGFAAKTGFAPHDLSGPERLLFGGALPSEWLQQVLYGPKSVGWVDLLSMGLYFLHFPLPVAVGFIFWLRDRRHYWHFVGALLLMSALAFVTYLFFPSTPPWLQYPGEVHKVANETVTKLDIDYFISPLYDHINPNQYAAFPSLHASYPVLAAVYAWSRYRLLAVALMFWSAGVWFAIVYLGEHYVVDALFGLLYVAVATAAVELGSRHSRRRDEGKAARADAAA</sequence>
<feature type="domain" description="Inositolphosphotransferase Aur1/Ipt1" evidence="6">
    <location>
        <begin position="125"/>
        <end position="286"/>
    </location>
</feature>
<keyword evidence="4 5" id="KW-0472">Membrane</keyword>
<accession>A0A934NCQ1</accession>
<proteinExistence type="predicted"/>